<organism evidence="1">
    <name type="scientific">Arundo donax</name>
    <name type="common">Giant reed</name>
    <name type="synonym">Donax arundinaceus</name>
    <dbReference type="NCBI Taxonomy" id="35708"/>
    <lineage>
        <taxon>Eukaryota</taxon>
        <taxon>Viridiplantae</taxon>
        <taxon>Streptophyta</taxon>
        <taxon>Embryophyta</taxon>
        <taxon>Tracheophyta</taxon>
        <taxon>Spermatophyta</taxon>
        <taxon>Magnoliopsida</taxon>
        <taxon>Liliopsida</taxon>
        <taxon>Poales</taxon>
        <taxon>Poaceae</taxon>
        <taxon>PACMAD clade</taxon>
        <taxon>Arundinoideae</taxon>
        <taxon>Arundineae</taxon>
        <taxon>Arundo</taxon>
    </lineage>
</organism>
<proteinExistence type="predicted"/>
<dbReference type="EMBL" id="GBRH01238723">
    <property type="protein sequence ID" value="JAD59172.1"/>
    <property type="molecule type" value="Transcribed_RNA"/>
</dbReference>
<evidence type="ECO:0000313" key="1">
    <source>
        <dbReference type="EMBL" id="JAD59172.1"/>
    </source>
</evidence>
<accession>A0A0A9BIS5</accession>
<reference evidence="1" key="2">
    <citation type="journal article" date="2015" name="Data Brief">
        <title>Shoot transcriptome of the giant reed, Arundo donax.</title>
        <authorList>
            <person name="Barrero R.A."/>
            <person name="Guerrero F.D."/>
            <person name="Moolhuijzen P."/>
            <person name="Goolsby J.A."/>
            <person name="Tidwell J."/>
            <person name="Bellgard S.E."/>
            <person name="Bellgard M.I."/>
        </authorList>
    </citation>
    <scope>NUCLEOTIDE SEQUENCE</scope>
    <source>
        <tissue evidence="1">Shoot tissue taken approximately 20 cm above the soil surface</tissue>
    </source>
</reference>
<dbReference type="AlphaFoldDB" id="A0A0A9BIS5"/>
<protein>
    <submittedName>
        <fullName evidence="1">Uncharacterized protein</fullName>
    </submittedName>
</protein>
<reference evidence="1" key="1">
    <citation type="submission" date="2014-09" db="EMBL/GenBank/DDBJ databases">
        <authorList>
            <person name="Magalhaes I.L.F."/>
            <person name="Oliveira U."/>
            <person name="Santos F.R."/>
            <person name="Vidigal T.H.D.A."/>
            <person name="Brescovit A.D."/>
            <person name="Santos A.J."/>
        </authorList>
    </citation>
    <scope>NUCLEOTIDE SEQUENCE</scope>
    <source>
        <tissue evidence="1">Shoot tissue taken approximately 20 cm above the soil surface</tissue>
    </source>
</reference>
<sequence>MVLLSPLLYQIWNSIEKEEQQ</sequence>
<name>A0A0A9BIS5_ARUDO</name>